<feature type="domain" description="HTH marR-type" evidence="1">
    <location>
        <begin position="102"/>
        <end position="161"/>
    </location>
</feature>
<organism evidence="2">
    <name type="scientific">uncultured Sphingomonadaceae bacterium</name>
    <dbReference type="NCBI Taxonomy" id="169976"/>
    <lineage>
        <taxon>Bacteria</taxon>
        <taxon>Pseudomonadati</taxon>
        <taxon>Pseudomonadota</taxon>
        <taxon>Alphaproteobacteria</taxon>
        <taxon>Sphingomonadales</taxon>
        <taxon>Sphingomonadaceae</taxon>
        <taxon>environmental samples</taxon>
    </lineage>
</organism>
<evidence type="ECO:0000259" key="1">
    <source>
        <dbReference type="Pfam" id="PF13463"/>
    </source>
</evidence>
<dbReference type="InterPro" id="IPR036390">
    <property type="entry name" value="WH_DNA-bd_sf"/>
</dbReference>
<dbReference type="InterPro" id="IPR000835">
    <property type="entry name" value="HTH_MarR-typ"/>
</dbReference>
<name>A0A6J4TCF0_9SPHN</name>
<dbReference type="GO" id="GO:0003700">
    <property type="term" value="F:DNA-binding transcription factor activity"/>
    <property type="evidence" value="ECO:0007669"/>
    <property type="project" value="InterPro"/>
</dbReference>
<dbReference type="Pfam" id="PF13463">
    <property type="entry name" value="HTH_27"/>
    <property type="match status" value="1"/>
</dbReference>
<dbReference type="SUPFAM" id="SSF46785">
    <property type="entry name" value="Winged helix' DNA-binding domain"/>
    <property type="match status" value="1"/>
</dbReference>
<proteinExistence type="predicted"/>
<evidence type="ECO:0000313" key="2">
    <source>
        <dbReference type="EMBL" id="CAA9519065.1"/>
    </source>
</evidence>
<dbReference type="AlphaFoldDB" id="A0A6J4TCF0"/>
<accession>A0A6J4TCF0</accession>
<sequence>MASQAVTFPGGPNEAFREHAVDYAPISALEALRGRLEALKRSNAEEAVLLAEIEARLDDLPAGDVVPPLVFARRIHRSRMRAHAIIGPRILRDPRWEMLLDLFIAHHEQRRVSVSSLCHASNAPATTGLRHVEVLREEGFVRRMGDPNDARRCWIEPTPKAIDGVNAMLREMQRAG</sequence>
<dbReference type="EMBL" id="CADCVX010000382">
    <property type="protein sequence ID" value="CAA9519065.1"/>
    <property type="molecule type" value="Genomic_DNA"/>
</dbReference>
<gene>
    <name evidence="2" type="ORF">AVDCRST_MAG91-2087</name>
</gene>
<reference evidence="2" key="1">
    <citation type="submission" date="2020-02" db="EMBL/GenBank/DDBJ databases">
        <authorList>
            <person name="Meier V. D."/>
        </authorList>
    </citation>
    <scope>NUCLEOTIDE SEQUENCE</scope>
    <source>
        <strain evidence="2">AVDCRST_MAG91</strain>
    </source>
</reference>
<protein>
    <recommendedName>
        <fullName evidence="1">HTH marR-type domain-containing protein</fullName>
    </recommendedName>
</protein>
<dbReference type="InterPro" id="IPR036388">
    <property type="entry name" value="WH-like_DNA-bd_sf"/>
</dbReference>
<dbReference type="Gene3D" id="1.10.10.10">
    <property type="entry name" value="Winged helix-like DNA-binding domain superfamily/Winged helix DNA-binding domain"/>
    <property type="match status" value="1"/>
</dbReference>